<dbReference type="InterPro" id="IPR011049">
    <property type="entry name" value="Serralysin-like_metalloprot_C"/>
</dbReference>
<organism evidence="8 9">
    <name type="scientific">Antarcticimicrobium sediminis</name>
    <dbReference type="NCBI Taxonomy" id="2546227"/>
    <lineage>
        <taxon>Bacteria</taxon>
        <taxon>Pseudomonadati</taxon>
        <taxon>Pseudomonadota</taxon>
        <taxon>Alphaproteobacteria</taxon>
        <taxon>Rhodobacterales</taxon>
        <taxon>Paracoccaceae</taxon>
        <taxon>Antarcticimicrobium</taxon>
    </lineage>
</organism>
<feature type="active site" description="Charge relay system" evidence="4 5">
    <location>
        <position position="146"/>
    </location>
</feature>
<dbReference type="PROSITE" id="PS00137">
    <property type="entry name" value="SUBTILASE_HIS"/>
    <property type="match status" value="1"/>
</dbReference>
<dbReference type="Gene3D" id="2.60.120.260">
    <property type="entry name" value="Galactose-binding domain-like"/>
    <property type="match status" value="1"/>
</dbReference>
<evidence type="ECO:0000256" key="1">
    <source>
        <dbReference type="ARBA" id="ARBA00022670"/>
    </source>
</evidence>
<dbReference type="PANTHER" id="PTHR42884:SF14">
    <property type="entry name" value="NEUROENDOCRINE CONVERTASE 1"/>
    <property type="match status" value="1"/>
</dbReference>
<dbReference type="SUPFAM" id="SSF49785">
    <property type="entry name" value="Galactose-binding domain-like"/>
    <property type="match status" value="1"/>
</dbReference>
<evidence type="ECO:0000256" key="3">
    <source>
        <dbReference type="ARBA" id="ARBA00022825"/>
    </source>
</evidence>
<comment type="caution">
    <text evidence="8">The sequence shown here is derived from an EMBL/GenBank/DDBJ whole genome shotgun (WGS) entry which is preliminary data.</text>
</comment>
<evidence type="ECO:0000256" key="4">
    <source>
        <dbReference type="PIRSR" id="PIRSR615500-1"/>
    </source>
</evidence>
<keyword evidence="3 5" id="KW-0720">Serine protease</keyword>
<dbReference type="PROSITE" id="PS51829">
    <property type="entry name" value="P_HOMO_B"/>
    <property type="match status" value="1"/>
</dbReference>
<dbReference type="InterPro" id="IPR036852">
    <property type="entry name" value="Peptidase_S8/S53_dom_sf"/>
</dbReference>
<dbReference type="PROSITE" id="PS00330">
    <property type="entry name" value="HEMOLYSIN_CALCIUM"/>
    <property type="match status" value="3"/>
</dbReference>
<dbReference type="InterPro" id="IPR018511">
    <property type="entry name" value="Hemolysin-typ_Ca-bd_CS"/>
</dbReference>
<feature type="active site" description="Charge relay system" evidence="4 5">
    <location>
        <position position="183"/>
    </location>
</feature>
<gene>
    <name evidence="8" type="ORF">E1B25_05905</name>
</gene>
<evidence type="ECO:0000313" key="9">
    <source>
        <dbReference type="Proteomes" id="UP000294662"/>
    </source>
</evidence>
<dbReference type="Pfam" id="PF01483">
    <property type="entry name" value="P_proprotein"/>
    <property type="match status" value="1"/>
</dbReference>
<dbReference type="SUPFAM" id="SSF52743">
    <property type="entry name" value="Subtilisin-like"/>
    <property type="match status" value="1"/>
</dbReference>
<keyword evidence="9" id="KW-1185">Reference proteome</keyword>
<dbReference type="InterPro" id="IPR008979">
    <property type="entry name" value="Galactose-bd-like_sf"/>
</dbReference>
<keyword evidence="2 5" id="KW-0378">Hydrolase</keyword>
<dbReference type="PANTHER" id="PTHR42884">
    <property type="entry name" value="PROPROTEIN CONVERTASE SUBTILISIN/KEXIN-RELATED"/>
    <property type="match status" value="1"/>
</dbReference>
<dbReference type="InterPro" id="IPR002884">
    <property type="entry name" value="P_dom"/>
</dbReference>
<dbReference type="Gene3D" id="2.150.10.10">
    <property type="entry name" value="Serralysin-like metalloprotease, C-terminal"/>
    <property type="match status" value="2"/>
</dbReference>
<evidence type="ECO:0000256" key="2">
    <source>
        <dbReference type="ARBA" id="ARBA00022801"/>
    </source>
</evidence>
<dbReference type="SUPFAM" id="SSF51120">
    <property type="entry name" value="beta-Roll"/>
    <property type="match status" value="1"/>
</dbReference>
<keyword evidence="1 5" id="KW-0645">Protease</keyword>
<dbReference type="Proteomes" id="UP000294662">
    <property type="component" value="Unassembled WGS sequence"/>
</dbReference>
<dbReference type="GO" id="GO:0016020">
    <property type="term" value="C:membrane"/>
    <property type="evidence" value="ECO:0007669"/>
    <property type="project" value="TreeGrafter"/>
</dbReference>
<feature type="region of interest" description="Disordered" evidence="6">
    <location>
        <begin position="54"/>
        <end position="87"/>
    </location>
</feature>
<evidence type="ECO:0000259" key="7">
    <source>
        <dbReference type="PROSITE" id="PS51829"/>
    </source>
</evidence>
<comment type="similarity">
    <text evidence="5">Belongs to the peptidase S8 family.</text>
</comment>
<evidence type="ECO:0000256" key="6">
    <source>
        <dbReference type="SAM" id="MobiDB-lite"/>
    </source>
</evidence>
<dbReference type="InterPro" id="IPR001343">
    <property type="entry name" value="Hemolysn_Ca-bd"/>
</dbReference>
<dbReference type="Pfam" id="PF00082">
    <property type="entry name" value="Peptidase_S8"/>
    <property type="match status" value="1"/>
</dbReference>
<dbReference type="InterPro" id="IPR000209">
    <property type="entry name" value="Peptidase_S8/S53_dom"/>
</dbReference>
<evidence type="ECO:0000313" key="8">
    <source>
        <dbReference type="EMBL" id="TDE39584.1"/>
    </source>
</evidence>
<sequence length="821" mass="87731">MGGERKLQRRGEIIVGNGVKRGDLERGVPVGQDRGVHKGLLCLRKLCSARGMSSGDGPYPRFGRTTADRETRAAPQSMNDSARPIGQDCRTVNGHRSTAMPAASSIATFVPTDPLYPYQRHLAALNGLETVWGDYTGAGVIVGVYDVSVDFHHQDLAGKEITGLFPLFRGERYAIDPNPNLTHGTGVAGLIAASANGEGAVGVAFDASLVSVGLQEWWENQKTPLANALFETLQHVDVSNNSWGGFPTYSVGDPVTGSPLVRAAYEEAAVSGRYGLGTILVKAAGNESSTAQAEYYNTLREFILVGATSHAGVVLSYSNRGANLLVTAPVGVGFKTGTITTNNTHDVDWGAPYGLTNRQLSGVGDLVTDPTDYMYFNGTSAAAPMVSGVVALMLEANPDLGWRDVQEILSLSAQQTGRDMDSPRERFAWQYNGDTHWNGGGRHISNDYGYGEVDPLAAVRMAEVWSLFNTPATSANEEQVTSGPTPAVVHDVPGDGTALDLTAQIEAEGGFDIETVEVTVHIQADRIYDLQLTLVSPDGTEIALTDTERSVYTPGKVAKDGLSWTFLVQHLRGEDADGSWTLRAEDTVDNDKSIQLSDFSITAYGTTPGRNDVYTFTDEAFELLDSDPTRSEITDLRGMDDGLNLAAVTRDIVVNLSRGGDIGDGDSTLFSFGPDTRIEHAISGDGNDWLRGNGVDNFLSGNRGDDRLSGRVGDDDLFGGTGNDVIRGGRGRDQIEGGAGDDILWGGRGRDVFVFGPGAGSDVIRDFDVEKDALDIAFLGGSPFILDARDDGADLLIGFLDFEIRLTDLAGTSEYDLTWLS</sequence>
<dbReference type="PROSITE" id="PS00138">
    <property type="entry name" value="SUBTILASE_SER"/>
    <property type="match status" value="1"/>
</dbReference>
<feature type="active site" description="Charge relay system" evidence="4 5">
    <location>
        <position position="380"/>
    </location>
</feature>
<dbReference type="GO" id="GO:0004252">
    <property type="term" value="F:serine-type endopeptidase activity"/>
    <property type="evidence" value="ECO:0007669"/>
    <property type="project" value="UniProtKB-UniRule"/>
</dbReference>
<dbReference type="EMBL" id="SMFP01000003">
    <property type="protein sequence ID" value="TDE39584.1"/>
    <property type="molecule type" value="Genomic_DNA"/>
</dbReference>
<dbReference type="Gene3D" id="3.40.50.200">
    <property type="entry name" value="Peptidase S8/S53 domain"/>
    <property type="match status" value="1"/>
</dbReference>
<dbReference type="GO" id="GO:0012505">
    <property type="term" value="C:endomembrane system"/>
    <property type="evidence" value="ECO:0007669"/>
    <property type="project" value="UniProtKB-ARBA"/>
</dbReference>
<dbReference type="InterPro" id="IPR015500">
    <property type="entry name" value="Peptidase_S8_subtilisin-rel"/>
</dbReference>
<reference evidence="8 9" key="1">
    <citation type="submission" date="2019-03" db="EMBL/GenBank/DDBJ databases">
        <authorList>
            <person name="Zhang S."/>
        </authorList>
    </citation>
    <scope>NUCLEOTIDE SEQUENCE [LARGE SCALE GENOMIC DNA]</scope>
    <source>
        <strain evidence="8 9">S4J41</strain>
    </source>
</reference>
<dbReference type="AlphaFoldDB" id="A0A4R5EX82"/>
<accession>A0A4R5EX82</accession>
<dbReference type="InterPro" id="IPR023828">
    <property type="entry name" value="Peptidase_S8_Ser-AS"/>
</dbReference>
<dbReference type="PRINTS" id="PR00723">
    <property type="entry name" value="SUBTILISIN"/>
</dbReference>
<evidence type="ECO:0000256" key="5">
    <source>
        <dbReference type="PROSITE-ProRule" id="PRU01240"/>
    </source>
</evidence>
<dbReference type="PRINTS" id="PR00313">
    <property type="entry name" value="CABNDNGRPT"/>
</dbReference>
<dbReference type="InterPro" id="IPR022398">
    <property type="entry name" value="Peptidase_S8_His-AS"/>
</dbReference>
<dbReference type="GO" id="GO:0005509">
    <property type="term" value="F:calcium ion binding"/>
    <property type="evidence" value="ECO:0007669"/>
    <property type="project" value="InterPro"/>
</dbReference>
<dbReference type="GO" id="GO:0005737">
    <property type="term" value="C:cytoplasm"/>
    <property type="evidence" value="ECO:0007669"/>
    <property type="project" value="UniProtKB-ARBA"/>
</dbReference>
<protein>
    <recommendedName>
        <fullName evidence="7">P/Homo B domain-containing protein</fullName>
    </recommendedName>
</protein>
<dbReference type="GO" id="GO:0016485">
    <property type="term" value="P:protein processing"/>
    <property type="evidence" value="ECO:0007669"/>
    <property type="project" value="TreeGrafter"/>
</dbReference>
<dbReference type="OrthoDB" id="9795675at2"/>
<name>A0A4R5EX82_9RHOB</name>
<proteinExistence type="inferred from homology"/>
<feature type="domain" description="P/Homo B" evidence="7">
    <location>
        <begin position="475"/>
        <end position="609"/>
    </location>
</feature>
<dbReference type="PROSITE" id="PS51892">
    <property type="entry name" value="SUBTILASE"/>
    <property type="match status" value="1"/>
</dbReference>
<dbReference type="Pfam" id="PF00353">
    <property type="entry name" value="HemolysinCabind"/>
    <property type="match status" value="2"/>
</dbReference>